<dbReference type="SUPFAM" id="SSF103378">
    <property type="entry name" value="2-methylcitrate dehydratase PrpD"/>
    <property type="match status" value="1"/>
</dbReference>
<comment type="caution">
    <text evidence="4">The sequence shown here is derived from an EMBL/GenBank/DDBJ whole genome shotgun (WGS) entry which is preliminary data.</text>
</comment>
<dbReference type="InterPro" id="IPR045336">
    <property type="entry name" value="MmgE_PrpD_N"/>
</dbReference>
<dbReference type="InterPro" id="IPR005656">
    <property type="entry name" value="MmgE_PrpD"/>
</dbReference>
<dbReference type="Gene3D" id="1.10.4100.10">
    <property type="entry name" value="2-methylcitrate dehydratase PrpD"/>
    <property type="match status" value="1"/>
</dbReference>
<organism evidence="4 5">
    <name type="scientific">Agaricicola taiwanensis</name>
    <dbReference type="NCBI Taxonomy" id="591372"/>
    <lineage>
        <taxon>Bacteria</taxon>
        <taxon>Pseudomonadati</taxon>
        <taxon>Pseudomonadota</taxon>
        <taxon>Alphaproteobacteria</taxon>
        <taxon>Rhodobacterales</taxon>
        <taxon>Paracoccaceae</taxon>
        <taxon>Agaricicola</taxon>
    </lineage>
</organism>
<dbReference type="AlphaFoldDB" id="A0A8J2YM91"/>
<accession>A0A8J2YM91</accession>
<evidence type="ECO:0000313" key="5">
    <source>
        <dbReference type="Proteomes" id="UP000602745"/>
    </source>
</evidence>
<comment type="similarity">
    <text evidence="1">Belongs to the PrpD family.</text>
</comment>
<dbReference type="Pfam" id="PF19305">
    <property type="entry name" value="MmgE_PrpD_C"/>
    <property type="match status" value="1"/>
</dbReference>
<gene>
    <name evidence="4" type="ORF">GCM10007276_32010</name>
</gene>
<dbReference type="InterPro" id="IPR036148">
    <property type="entry name" value="MmgE/PrpD_sf"/>
</dbReference>
<keyword evidence="5" id="KW-1185">Reference proteome</keyword>
<dbReference type="PANTHER" id="PTHR16943:SF8">
    <property type="entry name" value="2-METHYLCITRATE DEHYDRATASE"/>
    <property type="match status" value="1"/>
</dbReference>
<evidence type="ECO:0000313" key="4">
    <source>
        <dbReference type="EMBL" id="GGE52591.1"/>
    </source>
</evidence>
<sequence>MDSETRHATGLPTDRPATATLAQFAADLSYDRLPGEVQQRMQELLVDYFRVGCAGTDTPWLEKLNAAMRPLGGSPDASILFSDQRADPVRAAYLNGVIAGSLEWDDTHVGAMLHPGVTVWPAALAVGELTGASGKEVIAAAAAGYEVMIRIGLSVQPSHFRRGFQSTATCGVFGATTAAAKLLGLDAKGIRDALGIAASYAGGITQFFVSGSEVKRLHAGKASAAGVEAALFAHSGLTGPHDAIEGVQGFARALADEFNPAQIHQGLGEHFHIMRLQMKPHAVSARILAAIESTAELVYQGVRPEEVERATVGVPKVIIGRLTGNALQDLQQSQMNVPFAVAMTLHLAAGRPKPLVLSVEDFEASLKDTDIRALTDRIACEPDAEIESASTTEYVAARVTLHMRDGTTRSHITPVPAGSAERPMMFDDIASRFRVVTEGLIPGEALSDWLSLVRHPDRIASAADLMTLRIAGPAPARAEERA</sequence>
<dbReference type="Proteomes" id="UP000602745">
    <property type="component" value="Unassembled WGS sequence"/>
</dbReference>
<dbReference type="Pfam" id="PF03972">
    <property type="entry name" value="MmgE_PrpD_N"/>
    <property type="match status" value="1"/>
</dbReference>
<evidence type="ECO:0000259" key="3">
    <source>
        <dbReference type="Pfam" id="PF19305"/>
    </source>
</evidence>
<reference evidence="4" key="1">
    <citation type="journal article" date="2014" name="Int. J. Syst. Evol. Microbiol.">
        <title>Complete genome sequence of Corynebacterium casei LMG S-19264T (=DSM 44701T), isolated from a smear-ripened cheese.</title>
        <authorList>
            <consortium name="US DOE Joint Genome Institute (JGI-PGF)"/>
            <person name="Walter F."/>
            <person name="Albersmeier A."/>
            <person name="Kalinowski J."/>
            <person name="Ruckert C."/>
        </authorList>
    </citation>
    <scope>NUCLEOTIDE SEQUENCE</scope>
    <source>
        <strain evidence="4">CCM 7684</strain>
    </source>
</reference>
<evidence type="ECO:0000259" key="2">
    <source>
        <dbReference type="Pfam" id="PF03972"/>
    </source>
</evidence>
<dbReference type="RefSeq" id="WP_188410832.1">
    <property type="nucleotide sequence ID" value="NZ_BMCP01000005.1"/>
</dbReference>
<evidence type="ECO:0000256" key="1">
    <source>
        <dbReference type="ARBA" id="ARBA00006174"/>
    </source>
</evidence>
<feature type="domain" description="MmgE/PrpD N-terminal" evidence="2">
    <location>
        <begin position="20"/>
        <end position="260"/>
    </location>
</feature>
<dbReference type="InterPro" id="IPR045337">
    <property type="entry name" value="MmgE_PrpD_C"/>
</dbReference>
<reference evidence="4" key="2">
    <citation type="submission" date="2020-09" db="EMBL/GenBank/DDBJ databases">
        <authorList>
            <person name="Sun Q."/>
            <person name="Sedlacek I."/>
        </authorList>
    </citation>
    <scope>NUCLEOTIDE SEQUENCE</scope>
    <source>
        <strain evidence="4">CCM 7684</strain>
    </source>
</reference>
<dbReference type="InterPro" id="IPR042183">
    <property type="entry name" value="MmgE/PrpD_sf_1"/>
</dbReference>
<dbReference type="GO" id="GO:0016829">
    <property type="term" value="F:lyase activity"/>
    <property type="evidence" value="ECO:0007669"/>
    <property type="project" value="InterPro"/>
</dbReference>
<protein>
    <recommendedName>
        <fullName evidence="6">MmgE/PrpD family protein</fullName>
    </recommendedName>
</protein>
<evidence type="ECO:0008006" key="6">
    <source>
        <dbReference type="Google" id="ProtNLM"/>
    </source>
</evidence>
<dbReference type="PANTHER" id="PTHR16943">
    <property type="entry name" value="2-METHYLCITRATE DEHYDRATASE-RELATED"/>
    <property type="match status" value="1"/>
</dbReference>
<dbReference type="EMBL" id="BMCP01000005">
    <property type="protein sequence ID" value="GGE52591.1"/>
    <property type="molecule type" value="Genomic_DNA"/>
</dbReference>
<proteinExistence type="inferred from homology"/>
<name>A0A8J2YM91_9RHOB</name>
<feature type="domain" description="MmgE/PrpD C-terminal" evidence="3">
    <location>
        <begin position="283"/>
        <end position="442"/>
    </location>
</feature>